<dbReference type="SUPFAM" id="SSF103473">
    <property type="entry name" value="MFS general substrate transporter"/>
    <property type="match status" value="1"/>
</dbReference>
<feature type="transmembrane region" description="Helical" evidence="7">
    <location>
        <begin position="122"/>
        <end position="151"/>
    </location>
</feature>
<evidence type="ECO:0000256" key="1">
    <source>
        <dbReference type="ARBA" id="ARBA00004141"/>
    </source>
</evidence>
<dbReference type="PANTHER" id="PTHR23507:SF1">
    <property type="entry name" value="FI18259P1-RELATED"/>
    <property type="match status" value="1"/>
</dbReference>
<proteinExistence type="inferred from homology"/>
<dbReference type="Pfam" id="PF07690">
    <property type="entry name" value="MFS_1"/>
    <property type="match status" value="1"/>
</dbReference>
<dbReference type="InterPro" id="IPR020846">
    <property type="entry name" value="MFS_dom"/>
</dbReference>
<dbReference type="GO" id="GO:0016020">
    <property type="term" value="C:membrane"/>
    <property type="evidence" value="ECO:0007669"/>
    <property type="project" value="UniProtKB-SubCell"/>
</dbReference>
<gene>
    <name evidence="9" type="ORF">chiPu_0001125</name>
</gene>
<evidence type="ECO:0000259" key="8">
    <source>
        <dbReference type="PROSITE" id="PS50850"/>
    </source>
</evidence>
<name>A0A401RX71_CHIPU</name>
<evidence type="ECO:0000256" key="2">
    <source>
        <dbReference type="ARBA" id="ARBA00004236"/>
    </source>
</evidence>
<accession>A0A401RX71</accession>
<reference evidence="9 10" key="1">
    <citation type="journal article" date="2018" name="Nat. Ecol. Evol.">
        <title>Shark genomes provide insights into elasmobranch evolution and the origin of vertebrates.</title>
        <authorList>
            <person name="Hara Y"/>
            <person name="Yamaguchi K"/>
            <person name="Onimaru K"/>
            <person name="Kadota M"/>
            <person name="Koyanagi M"/>
            <person name="Keeley SD"/>
            <person name="Tatsumi K"/>
            <person name="Tanaka K"/>
            <person name="Motone F"/>
            <person name="Kageyama Y"/>
            <person name="Nozu R"/>
            <person name="Adachi N"/>
            <person name="Nishimura O"/>
            <person name="Nakagawa R"/>
            <person name="Tanegashima C"/>
            <person name="Kiyatake I"/>
            <person name="Matsumoto R"/>
            <person name="Murakumo K"/>
            <person name="Nishida K"/>
            <person name="Terakita A"/>
            <person name="Kuratani S"/>
            <person name="Sato K"/>
            <person name="Hyodo S Kuraku.S."/>
        </authorList>
    </citation>
    <scope>NUCLEOTIDE SEQUENCE [LARGE SCALE GENOMIC DNA]</scope>
</reference>
<dbReference type="PANTHER" id="PTHR23507">
    <property type="entry name" value="ZGC:174356"/>
    <property type="match status" value="1"/>
</dbReference>
<feature type="transmembrane region" description="Helical" evidence="7">
    <location>
        <begin position="330"/>
        <end position="348"/>
    </location>
</feature>
<keyword evidence="5 7" id="KW-0472">Membrane</keyword>
<feature type="transmembrane region" description="Helical" evidence="7">
    <location>
        <begin position="417"/>
        <end position="437"/>
    </location>
</feature>
<dbReference type="OrthoDB" id="419734at2759"/>
<feature type="transmembrane region" description="Helical" evidence="7">
    <location>
        <begin position="63"/>
        <end position="84"/>
    </location>
</feature>
<evidence type="ECO:0000313" key="9">
    <source>
        <dbReference type="EMBL" id="GCC22736.1"/>
    </source>
</evidence>
<dbReference type="InterPro" id="IPR005829">
    <property type="entry name" value="Sugar_transporter_CS"/>
</dbReference>
<evidence type="ECO:0000313" key="10">
    <source>
        <dbReference type="Proteomes" id="UP000287033"/>
    </source>
</evidence>
<comment type="similarity">
    <text evidence="6">Belongs to the major facilitator superfamily. SLC46A family.</text>
</comment>
<dbReference type="InterPro" id="IPR001958">
    <property type="entry name" value="Tet-R_TetA/multi-R_MdtG-like"/>
</dbReference>
<feature type="transmembrane region" description="Helical" evidence="7">
    <location>
        <begin position="300"/>
        <end position="323"/>
    </location>
</feature>
<feature type="transmembrane region" description="Helical" evidence="7">
    <location>
        <begin position="163"/>
        <end position="184"/>
    </location>
</feature>
<organism evidence="9 10">
    <name type="scientific">Chiloscyllium punctatum</name>
    <name type="common">Brownbanded bambooshark</name>
    <name type="synonym">Hemiscyllium punctatum</name>
    <dbReference type="NCBI Taxonomy" id="137246"/>
    <lineage>
        <taxon>Eukaryota</taxon>
        <taxon>Metazoa</taxon>
        <taxon>Chordata</taxon>
        <taxon>Craniata</taxon>
        <taxon>Vertebrata</taxon>
        <taxon>Chondrichthyes</taxon>
        <taxon>Elasmobranchii</taxon>
        <taxon>Galeomorphii</taxon>
        <taxon>Galeoidea</taxon>
        <taxon>Orectolobiformes</taxon>
        <taxon>Hemiscylliidae</taxon>
        <taxon>Chiloscyllium</taxon>
    </lineage>
</organism>
<feature type="transmembrane region" description="Helical" evidence="7">
    <location>
        <begin position="96"/>
        <end position="116"/>
    </location>
</feature>
<dbReference type="PRINTS" id="PR01035">
    <property type="entry name" value="TCRTETA"/>
</dbReference>
<dbReference type="InterPro" id="IPR036259">
    <property type="entry name" value="MFS_trans_sf"/>
</dbReference>
<dbReference type="PROSITE" id="PS50850">
    <property type="entry name" value="MFS"/>
    <property type="match status" value="1"/>
</dbReference>
<keyword evidence="3 7" id="KW-0812">Transmembrane</keyword>
<dbReference type="GO" id="GO:0022857">
    <property type="term" value="F:transmembrane transporter activity"/>
    <property type="evidence" value="ECO:0007669"/>
    <property type="project" value="InterPro"/>
</dbReference>
<evidence type="ECO:0000256" key="6">
    <source>
        <dbReference type="ARBA" id="ARBA00038227"/>
    </source>
</evidence>
<dbReference type="OMA" id="GMEIPLF"/>
<protein>
    <recommendedName>
        <fullName evidence="8">Major facilitator superfamily (MFS) profile domain-containing protein</fullName>
    </recommendedName>
</protein>
<comment type="subcellular location">
    <subcellularLocation>
        <location evidence="2">Cell membrane</location>
    </subcellularLocation>
    <subcellularLocation>
        <location evidence="1">Membrane</location>
        <topology evidence="1">Multi-pass membrane protein</topology>
    </subcellularLocation>
</comment>
<dbReference type="EMBL" id="BEZZ01000016">
    <property type="protein sequence ID" value="GCC22736.1"/>
    <property type="molecule type" value="Genomic_DNA"/>
</dbReference>
<evidence type="ECO:0000256" key="4">
    <source>
        <dbReference type="ARBA" id="ARBA00022989"/>
    </source>
</evidence>
<dbReference type="PROSITE" id="PS00216">
    <property type="entry name" value="SUGAR_TRANSPORT_1"/>
    <property type="match status" value="1"/>
</dbReference>
<keyword evidence="10" id="KW-1185">Reference proteome</keyword>
<feature type="transmembrane region" description="Helical" evidence="7">
    <location>
        <begin position="190"/>
        <end position="212"/>
    </location>
</feature>
<dbReference type="Gene3D" id="1.20.1250.20">
    <property type="entry name" value="MFS general substrate transporter like domains"/>
    <property type="match status" value="1"/>
</dbReference>
<evidence type="ECO:0000256" key="7">
    <source>
        <dbReference type="SAM" id="Phobius"/>
    </source>
</evidence>
<feature type="transmembrane region" description="Helical" evidence="7">
    <location>
        <begin position="263"/>
        <end position="288"/>
    </location>
</feature>
<dbReference type="Proteomes" id="UP000287033">
    <property type="component" value="Unassembled WGS sequence"/>
</dbReference>
<sequence length="438" mass="48301">MNPRTIVTVEPVIFLYLASTFLNAFALQRLVLMKICEDLYNKEDMCRNLSLHPEESLVTQSKAAYVLLLYTAVLTILSIPPSILLGAWSDQAGRKLGMILPSIGASLGGAILIVMVQVKQKSVYWCVFASALIGIFGNYVAIFLSVFSYVADITTDGNRTMRIGIVQSMIYIGGTVGYLLSGWLLQNYTFTHVFGVYCGCQVISIFYVLLWLRESNPAERVQLTDEIAVTANDRVLKKSIFLYASRTWGTLSKARGGQDRLKLYLIFLCTVLIYICNAGEQSILILFLTYPPQHFSVELYGIYSAIKMFLGGATLIGLFPFMLHCVKEMTLAKVGVLVRLASLVLLGFSTQAWMVFLSAVMNSLSGFTGAVLQSVASNIVERNEQGAMFSCLASIETICVIIGTTVFDALYPQTLTSFPGFSFIVMAGFQVILLILVQ</sequence>
<evidence type="ECO:0000256" key="3">
    <source>
        <dbReference type="ARBA" id="ARBA00022692"/>
    </source>
</evidence>
<feature type="domain" description="Major facilitator superfamily (MFS) profile" evidence="8">
    <location>
        <begin position="12"/>
        <end position="438"/>
    </location>
</feature>
<dbReference type="InterPro" id="IPR011701">
    <property type="entry name" value="MFS"/>
</dbReference>
<evidence type="ECO:0000256" key="5">
    <source>
        <dbReference type="ARBA" id="ARBA00023136"/>
    </source>
</evidence>
<feature type="transmembrane region" description="Helical" evidence="7">
    <location>
        <begin position="12"/>
        <end position="32"/>
    </location>
</feature>
<comment type="caution">
    <text evidence="9">The sequence shown here is derived from an EMBL/GenBank/DDBJ whole genome shotgun (WGS) entry which is preliminary data.</text>
</comment>
<keyword evidence="4 7" id="KW-1133">Transmembrane helix</keyword>
<dbReference type="AlphaFoldDB" id="A0A401RX71"/>